<evidence type="ECO:0000313" key="4">
    <source>
        <dbReference type="Proteomes" id="UP000515728"/>
    </source>
</evidence>
<dbReference type="Pfam" id="PF00501">
    <property type="entry name" value="AMP-binding"/>
    <property type="match status" value="1"/>
</dbReference>
<dbReference type="GO" id="GO:0016878">
    <property type="term" value="F:acid-thiol ligase activity"/>
    <property type="evidence" value="ECO:0007669"/>
    <property type="project" value="UniProtKB-ARBA"/>
</dbReference>
<keyword evidence="4" id="KW-1185">Reference proteome</keyword>
<dbReference type="InterPro" id="IPR025110">
    <property type="entry name" value="AMP-bd_C"/>
</dbReference>
<dbReference type="InterPro" id="IPR000873">
    <property type="entry name" value="AMP-dep_synth/lig_dom"/>
</dbReference>
<organism evidence="3 4">
    <name type="scientific">Pseudonocardia petroleophila</name>
    <dbReference type="NCBI Taxonomy" id="37331"/>
    <lineage>
        <taxon>Bacteria</taxon>
        <taxon>Bacillati</taxon>
        <taxon>Actinomycetota</taxon>
        <taxon>Actinomycetes</taxon>
        <taxon>Pseudonocardiales</taxon>
        <taxon>Pseudonocardiaceae</taxon>
        <taxon>Pseudonocardia</taxon>
    </lineage>
</organism>
<dbReference type="InterPro" id="IPR045851">
    <property type="entry name" value="AMP-bd_C_sf"/>
</dbReference>
<gene>
    <name evidence="3" type="ORF">H6H00_07400</name>
</gene>
<dbReference type="Gene3D" id="3.40.50.12780">
    <property type="entry name" value="N-terminal domain of ligase-like"/>
    <property type="match status" value="1"/>
</dbReference>
<accession>A0A7G7MLU3</accession>
<dbReference type="Gene3D" id="3.30.300.30">
    <property type="match status" value="1"/>
</dbReference>
<dbReference type="PANTHER" id="PTHR43767">
    <property type="entry name" value="LONG-CHAIN-FATTY-ACID--COA LIGASE"/>
    <property type="match status" value="1"/>
</dbReference>
<dbReference type="InterPro" id="IPR042099">
    <property type="entry name" value="ANL_N_sf"/>
</dbReference>
<name>A0A7G7MLU3_9PSEU</name>
<evidence type="ECO:0000259" key="2">
    <source>
        <dbReference type="Pfam" id="PF13193"/>
    </source>
</evidence>
<feature type="domain" description="AMP-binding enzyme C-terminal" evidence="2">
    <location>
        <begin position="401"/>
        <end position="476"/>
    </location>
</feature>
<dbReference type="InterPro" id="IPR050237">
    <property type="entry name" value="ATP-dep_AMP-bd_enzyme"/>
</dbReference>
<dbReference type="KEGG" id="ppel:H6H00_07400"/>
<dbReference type="RefSeq" id="WP_185720580.1">
    <property type="nucleotide sequence ID" value="NZ_BAAAWI010000001.1"/>
</dbReference>
<protein>
    <submittedName>
        <fullName evidence="3">AMP-binding protein</fullName>
    </submittedName>
</protein>
<dbReference type="PANTHER" id="PTHR43767:SF1">
    <property type="entry name" value="NONRIBOSOMAL PEPTIDE SYNTHASE PES1 (EUROFUNG)-RELATED"/>
    <property type="match status" value="1"/>
</dbReference>
<dbReference type="Pfam" id="PF13193">
    <property type="entry name" value="AMP-binding_C"/>
    <property type="match status" value="1"/>
</dbReference>
<reference evidence="3 4" key="1">
    <citation type="submission" date="2020-08" db="EMBL/GenBank/DDBJ databases">
        <authorList>
            <person name="Mo P."/>
        </authorList>
    </citation>
    <scope>NUCLEOTIDE SEQUENCE [LARGE SCALE GENOMIC DNA]</scope>
    <source>
        <strain evidence="3 4">CGMCC 4.1532</strain>
    </source>
</reference>
<dbReference type="AlphaFoldDB" id="A0A7G7MLU3"/>
<proteinExistence type="predicted"/>
<feature type="domain" description="AMP-dependent synthetase/ligase" evidence="1">
    <location>
        <begin position="18"/>
        <end position="352"/>
    </location>
</feature>
<evidence type="ECO:0000313" key="3">
    <source>
        <dbReference type="EMBL" id="QNG53754.1"/>
    </source>
</evidence>
<dbReference type="EMBL" id="CP060131">
    <property type="protein sequence ID" value="QNG53754.1"/>
    <property type="molecule type" value="Genomic_DNA"/>
</dbReference>
<evidence type="ECO:0000259" key="1">
    <source>
        <dbReference type="Pfam" id="PF00501"/>
    </source>
</evidence>
<dbReference type="Proteomes" id="UP000515728">
    <property type="component" value="Chromosome"/>
</dbReference>
<dbReference type="SUPFAM" id="SSF56801">
    <property type="entry name" value="Acetyl-CoA synthetase-like"/>
    <property type="match status" value="1"/>
</dbReference>
<sequence>MTLHLSAVLGALPGRSDDDAVLRFGDAVWTLRELRTRGDRLAAALRARGVGPGDRVAFHDTTSPHTFVALRAVTHLGAVLVPLNWRLTPTGLAELIADCDARVVLAGPGAPHALPGAVALDDLVAEAGADPGPVVGGPDDVAVQMYSSGTTGVPKGVLLTHRNLLGKFVGRPSVWGVGPGDVVLATMPYFHIGGLGWALAGLVHGAVVVAGPALGPAETAEQVRRTGVTHAFWVPAVLVALLDAGVDLAMPDLRVVVYGAAPLERSVLDVALMVLDCDLVQGYGLTETTGQVLSLSAEDHRRWAGAPGPLPTGRPDPGVEVRIRPLPGDGATAPDGIGEIEIRGEQVTPGYWRLPDARPVDEDGWLRTGDCGRSDDDGYVWVVDRIKDLIISGGENITPAEIEAVLDEHPMVRECCVVARASRRWGEVPLAVVVPVDHAQADADTLLAHCAARLPAFRRPAAVEFAGELPRNAIGKVLKNEVRRRFAGADGGAR</sequence>